<dbReference type="AlphaFoldDB" id="A0A5H2PV97"/>
<geneLocation type="plasmid" evidence="1">
    <name>unnamed</name>
</geneLocation>
<reference evidence="1" key="1">
    <citation type="submission" date="2018-01" db="EMBL/GenBank/DDBJ databases">
        <title>Complete Genome Sequence of three strains from Ralstonia solanacearum ecotype Moko sequevar IIA-53 from Brazil.</title>
        <authorList>
            <person name="Silva J.R."/>
            <person name="Albuquerque G.M.R."/>
            <person name="Pais A.K.L."/>
            <person name="Silva A.M.F."/>
            <person name="Boiteux M.E.N.F."/>
            <person name="Souza E.B."/>
            <person name="Mariano R.L.R."/>
        </authorList>
    </citation>
    <scope>NUCLEOTIDE SEQUENCE [LARGE SCALE GENOMIC DNA]</scope>
    <source>
        <strain evidence="1">SFC</strain>
        <plasmid evidence="1">unnamed</plasmid>
    </source>
</reference>
<dbReference type="GeneID" id="61364715"/>
<keyword evidence="1" id="KW-0614">Plasmid</keyword>
<protein>
    <submittedName>
        <fullName evidence="1">Transposase</fullName>
    </submittedName>
</protein>
<name>A0A5H2PV97_RALSL</name>
<evidence type="ECO:0000313" key="1">
    <source>
        <dbReference type="EMBL" id="AYB58628.1"/>
    </source>
</evidence>
<dbReference type="NCBIfam" id="NF041282">
    <property type="entry name" value="TnpC_regulator"/>
    <property type="match status" value="1"/>
</dbReference>
<organism evidence="1">
    <name type="scientific">Ralstonia solanacearum</name>
    <name type="common">Pseudomonas solanacearum</name>
    <dbReference type="NCBI Taxonomy" id="305"/>
    <lineage>
        <taxon>Bacteria</taxon>
        <taxon>Pseudomonadati</taxon>
        <taxon>Pseudomonadota</taxon>
        <taxon>Betaproteobacteria</taxon>
        <taxon>Burkholderiales</taxon>
        <taxon>Burkholderiaceae</taxon>
        <taxon>Ralstonia</taxon>
        <taxon>Ralstonia solanacearum species complex</taxon>
    </lineage>
</organism>
<dbReference type="RefSeq" id="WP_014619451.1">
    <property type="nucleotide sequence ID" value="NZ_CDLY01000001.1"/>
</dbReference>
<dbReference type="InterPro" id="IPR049837">
    <property type="entry name" value="TnpC_reg-like"/>
</dbReference>
<gene>
    <name evidence="1" type="ORF">C2L97_22145</name>
</gene>
<sequence>MPETDTLHGPVDSGALQSLQQTYDTRTILHAVDQLDGIRARCGPDGLRDDLLRLHGMAHTVINGASLSYSTAGPTLVEQVDAVLWEFDDWILAPTHMRKALEPLEQLRPEDS</sequence>
<dbReference type="EMBL" id="CP026093">
    <property type="protein sequence ID" value="AYB58628.1"/>
    <property type="molecule type" value="Genomic_DNA"/>
</dbReference>
<proteinExistence type="predicted"/>
<accession>A0A5H2PV97</accession>